<accession>R1CNF5</accession>
<dbReference type="AlphaFoldDB" id="R1CNF5"/>
<sequence>MADDDLVARLRRGLEAKDPSATAQAFVSIDPVTPLPLPLLAATSNLLSLHRHNTAAYSAFERGLALADGPAALVKAGLNFNALLYACCREPSMLPSARTAWRVLGEAGVAPELPPLEKYIGSLLESQSYDDAFGV</sequence>
<evidence type="ECO:0000313" key="1">
    <source>
        <dbReference type="EMBL" id="EOD03800.1"/>
    </source>
</evidence>
<dbReference type="HOGENOM" id="CLU_131891_0_0_1"/>
<dbReference type="KEGG" id="ehx:EMIHUDRAFT_125449"/>
<protein>
    <submittedName>
        <fullName evidence="1">Uncharacterized protein</fullName>
    </submittedName>
</protein>
<dbReference type="RefSeq" id="XP_005756229.1">
    <property type="nucleotide sequence ID" value="XM_005756172.1"/>
</dbReference>
<feature type="non-terminal residue" evidence="1">
    <location>
        <position position="135"/>
    </location>
</feature>
<dbReference type="EMBL" id="KB870734">
    <property type="protein sequence ID" value="EOD03800.1"/>
    <property type="molecule type" value="Genomic_DNA"/>
</dbReference>
<proteinExistence type="predicted"/>
<reference evidence="1" key="1">
    <citation type="submission" date="2012-07" db="EMBL/GenBank/DDBJ databases">
        <title>Genome variability drives Emilianias global distribution.</title>
        <authorList>
            <consortium name="DOE Joint Genome Institute"/>
            <person name="Read B."/>
            <person name="Kegel J."/>
            <person name="Klute M."/>
            <person name="Kuo A."/>
            <person name="Lefebvre S.C."/>
            <person name="Maumus F."/>
            <person name="Mayer C."/>
            <person name="Miller J."/>
            <person name="Allen A."/>
            <person name="Bidle K."/>
            <person name="Borodovsky M."/>
            <person name="Bowler C."/>
            <person name="Brownlee C."/>
            <person name="Claverie J.-M."/>
            <person name="Cock M."/>
            <person name="De Vargas C."/>
            <person name="Elias M."/>
            <person name="Frickenhaus S."/>
            <person name="Gladyshev V.N."/>
            <person name="Gonzalez K."/>
            <person name="Guda C."/>
            <person name="Hadaegh A."/>
            <person name="Herman E."/>
            <person name="Iglesias-Rodriguez D."/>
            <person name="Jones B."/>
            <person name="Lawson T."/>
            <person name="Leese F."/>
            <person name="Lin Y.-C."/>
            <person name="Lindquist E."/>
            <person name="Lobanov A."/>
            <person name="Lucas S."/>
            <person name="Malik S.-H.B."/>
            <person name="Marsh M.E."/>
            <person name="Mock T."/>
            <person name="Monier A."/>
            <person name="Moreau H."/>
            <person name="Mueller-Roeber B."/>
            <person name="Napier J."/>
            <person name="Ogata H."/>
            <person name="Parker M."/>
            <person name="Probert I."/>
            <person name="Quesneville H."/>
            <person name="Raines C."/>
            <person name="Rensing S."/>
            <person name="Riano-Pachon D.M."/>
            <person name="Richier S."/>
            <person name="Rokitta S."/>
            <person name="Salamov A."/>
            <person name="Sarno A.F."/>
            <person name="Schmutz J."/>
            <person name="Schroeder D."/>
            <person name="Shiraiwa Y."/>
            <person name="Soanes D.M."/>
            <person name="Valentin K."/>
            <person name="Van Der Giezen M."/>
            <person name="Van Der Peer Y."/>
            <person name="Vardi A."/>
            <person name="Verret F."/>
            <person name="Von Dassow P."/>
            <person name="Wheeler G."/>
            <person name="Williams B."/>
            <person name="Wilson W."/>
            <person name="Wolfe G."/>
            <person name="Wurch L.L."/>
            <person name="Young J."/>
            <person name="Dacks J.B."/>
            <person name="Delwiche C.F."/>
            <person name="Dyhrman S."/>
            <person name="Glockner G."/>
            <person name="John U."/>
            <person name="Richards T."/>
            <person name="Worden A.Z."/>
            <person name="Zhang X."/>
            <person name="Grigoriev I.V."/>
        </authorList>
    </citation>
    <scope>NUCLEOTIDE SEQUENCE</scope>
    <source>
        <strain evidence="1">CCMP1516</strain>
    </source>
</reference>
<gene>
    <name evidence="1" type="ORF">EMIHUDRAFT_125449</name>
</gene>
<name>R1CNF5_EMIHU</name>
<organism evidence="1">
    <name type="scientific">Emiliania huxleyi</name>
    <name type="common">Coccolithophore</name>
    <name type="synonym">Pontosphaera huxleyi</name>
    <dbReference type="NCBI Taxonomy" id="2903"/>
    <lineage>
        <taxon>Eukaryota</taxon>
        <taxon>Haptista</taxon>
        <taxon>Haptophyta</taxon>
        <taxon>Prymnesiophyceae</taxon>
        <taxon>Isochrysidales</taxon>
        <taxon>Noelaerhabdaceae</taxon>
        <taxon>Emiliania</taxon>
    </lineage>
</organism>
<dbReference type="GeneID" id="17249950"/>